<dbReference type="NCBIfam" id="TIGR00532">
    <property type="entry name" value="HMG_CoA_R_NAD"/>
    <property type="match status" value="1"/>
</dbReference>
<evidence type="ECO:0000313" key="4">
    <source>
        <dbReference type="EMBL" id="HHR41036.1"/>
    </source>
</evidence>
<accession>A0A7C5U6I0</accession>
<gene>
    <name evidence="4" type="ORF">ENM42_04305</name>
</gene>
<sequence>MTKTSRITGFYTLKPEERLQYVADFAGLTQEEKNIIWTGGLDIGTASRMIENVVGIFPLPLGIATNFLINGKDYLVPMAVEEPSVVAAASNAAKMARDGGGIFAFQASQLMIGQVQLVEVANPFAAKVEILRNKEEVLTRANEKDPVLVNLGGGAKDLEARVLETPLGPMVVVHLLVDVKDAMGANAVNTMCEAVAPYLARITNSKFRLRIISNLADRRIARAYAHVPAESVGGVEVARGIVEAYDFAKADPYRAATHNKGIMNGIDAVAIATGNDWRAIEAGAHAYAARNGRYEPLTVWEQQPSGNLYGVIELPLAVGIVGGAVKTNPVARTCLKILGVKTARELAEVMAAVGLIQNLAALRALAAEGIQAGHMSLHAKNIAVMAGAVGEEIDIVAEEMVRQKTIRVDKAEQILAEIRARRR</sequence>
<dbReference type="Gene3D" id="3.90.770.10">
    <property type="entry name" value="3-hydroxy-3-methylglutaryl-coenzyme A Reductase, Chain A, domain 2"/>
    <property type="match status" value="2"/>
</dbReference>
<comment type="similarity">
    <text evidence="1 3">Belongs to the HMG-CoA reductase family.</text>
</comment>
<organism evidence="4">
    <name type="scientific">Caldiarchaeum subterraneum</name>
    <dbReference type="NCBI Taxonomy" id="311458"/>
    <lineage>
        <taxon>Archaea</taxon>
        <taxon>Nitrososphaerota</taxon>
        <taxon>Candidatus Caldarchaeales</taxon>
        <taxon>Candidatus Caldarchaeaceae</taxon>
        <taxon>Candidatus Caldarchaeum</taxon>
    </lineage>
</organism>
<dbReference type="InterPro" id="IPR009023">
    <property type="entry name" value="HMG_CoA_Rdtase_NAD(P)-bd_sf"/>
</dbReference>
<dbReference type="PRINTS" id="PR00071">
    <property type="entry name" value="HMGCOARDTASE"/>
</dbReference>
<evidence type="ECO:0000256" key="3">
    <source>
        <dbReference type="RuleBase" id="RU361219"/>
    </source>
</evidence>
<dbReference type="InterPro" id="IPR009029">
    <property type="entry name" value="HMG_CoA_Rdtase_sub-bd_dom_sf"/>
</dbReference>
<proteinExistence type="inferred from homology"/>
<dbReference type="PANTHER" id="PTHR10572:SF24">
    <property type="entry name" value="3-HYDROXY-3-METHYLGLUTARYL-COENZYME A REDUCTASE"/>
    <property type="match status" value="1"/>
</dbReference>
<dbReference type="GO" id="GO:0015936">
    <property type="term" value="P:coenzyme A metabolic process"/>
    <property type="evidence" value="ECO:0007669"/>
    <property type="project" value="InterPro"/>
</dbReference>
<protein>
    <recommendedName>
        <fullName evidence="3">3-hydroxy-3-methylglutaryl coenzyme A reductase</fullName>
        <shortName evidence="3">HMG-CoA reductase</shortName>
    </recommendedName>
</protein>
<dbReference type="EMBL" id="DRXS01000233">
    <property type="protein sequence ID" value="HHR41036.1"/>
    <property type="molecule type" value="Genomic_DNA"/>
</dbReference>
<dbReference type="GO" id="GO:0004420">
    <property type="term" value="F:hydroxymethylglutaryl-CoA reductase (NADPH) activity"/>
    <property type="evidence" value="ECO:0007669"/>
    <property type="project" value="InterPro"/>
</dbReference>
<dbReference type="InterPro" id="IPR023074">
    <property type="entry name" value="HMG_CoA_Rdtase_cat_sf"/>
</dbReference>
<dbReference type="AlphaFoldDB" id="A0A7C5U6I0"/>
<keyword evidence="2 3" id="KW-0560">Oxidoreductase</keyword>
<dbReference type="CDD" id="cd00644">
    <property type="entry name" value="HMG-CoA_reductase_classII"/>
    <property type="match status" value="1"/>
</dbReference>
<evidence type="ECO:0000256" key="2">
    <source>
        <dbReference type="ARBA" id="ARBA00023002"/>
    </source>
</evidence>
<dbReference type="PROSITE" id="PS50065">
    <property type="entry name" value="HMG_COA_REDUCTASE_4"/>
    <property type="match status" value="1"/>
</dbReference>
<dbReference type="InterPro" id="IPR002202">
    <property type="entry name" value="HMG_CoA_Rdtase"/>
</dbReference>
<dbReference type="InterPro" id="IPR023076">
    <property type="entry name" value="HMG_CoA_Rdtase_CS"/>
</dbReference>
<name>A0A7C5U6I0_CALS0</name>
<evidence type="ECO:0000256" key="1">
    <source>
        <dbReference type="ARBA" id="ARBA00007661"/>
    </source>
</evidence>
<comment type="caution">
    <text evidence="4">The sequence shown here is derived from an EMBL/GenBank/DDBJ whole genome shotgun (WGS) entry which is preliminary data.</text>
</comment>
<dbReference type="InterPro" id="IPR004553">
    <property type="entry name" value="HMG_CoA_Rdtase_bac-typ"/>
</dbReference>
<dbReference type="PROSITE" id="PS00066">
    <property type="entry name" value="HMG_COA_REDUCTASE_1"/>
    <property type="match status" value="1"/>
</dbReference>
<dbReference type="Pfam" id="PF00368">
    <property type="entry name" value="HMG-CoA_red"/>
    <property type="match status" value="1"/>
</dbReference>
<dbReference type="SUPFAM" id="SSF56542">
    <property type="entry name" value="Substrate-binding domain of HMG-CoA reductase"/>
    <property type="match status" value="1"/>
</dbReference>
<dbReference type="PANTHER" id="PTHR10572">
    <property type="entry name" value="3-HYDROXY-3-METHYLGLUTARYL-COENZYME A REDUCTASE"/>
    <property type="match status" value="1"/>
</dbReference>
<dbReference type="Gene3D" id="1.10.8.660">
    <property type="match status" value="1"/>
</dbReference>
<reference evidence="4" key="1">
    <citation type="journal article" date="2020" name="mSystems">
        <title>Genome- and Community-Level Interaction Insights into Carbon Utilization and Element Cycling Functions of Hydrothermarchaeota in Hydrothermal Sediment.</title>
        <authorList>
            <person name="Zhou Z."/>
            <person name="Liu Y."/>
            <person name="Xu W."/>
            <person name="Pan J."/>
            <person name="Luo Z.H."/>
            <person name="Li M."/>
        </authorList>
    </citation>
    <scope>NUCLEOTIDE SEQUENCE [LARGE SCALE GENOMIC DNA]</scope>
    <source>
        <strain evidence="4">SpSt-1084</strain>
    </source>
</reference>
<dbReference type="SUPFAM" id="SSF55035">
    <property type="entry name" value="NAD-binding domain of HMG-CoA reductase"/>
    <property type="match status" value="1"/>
</dbReference>